<dbReference type="AlphaFoldDB" id="A0A558BXX9"/>
<name>A0A558BXX9_9BACT</name>
<keyword evidence="3" id="KW-1185">Reference proteome</keyword>
<sequence>MATNPLPPRDTDPTPSTDRLRSFTKYSGIAFQMLATIGLSAWAGTWLDRHFQTKNPWWTIGLMLFGVLAALYQVIRGLTKGD</sequence>
<dbReference type="Pfam" id="PF09527">
    <property type="entry name" value="ATPase_gene1"/>
    <property type="match status" value="1"/>
</dbReference>
<organism evidence="2 3">
    <name type="scientific">Hymenobacter setariae</name>
    <dbReference type="NCBI Taxonomy" id="2594794"/>
    <lineage>
        <taxon>Bacteria</taxon>
        <taxon>Pseudomonadati</taxon>
        <taxon>Bacteroidota</taxon>
        <taxon>Cytophagia</taxon>
        <taxon>Cytophagales</taxon>
        <taxon>Hymenobacteraceae</taxon>
        <taxon>Hymenobacter</taxon>
    </lineage>
</organism>
<accession>A0A558BXX9</accession>
<dbReference type="EMBL" id="VMRJ01000002">
    <property type="protein sequence ID" value="TVT41368.1"/>
    <property type="molecule type" value="Genomic_DNA"/>
</dbReference>
<dbReference type="RefSeq" id="WP_144846186.1">
    <property type="nucleotide sequence ID" value="NZ_VMRJ01000002.1"/>
</dbReference>
<gene>
    <name evidence="2" type="ORF">FNT36_07920</name>
</gene>
<keyword evidence="1" id="KW-0812">Transmembrane</keyword>
<reference evidence="2 3" key="1">
    <citation type="submission" date="2019-07" db="EMBL/GenBank/DDBJ databases">
        <title>Hymenobacter sp. straun FUR1 Genome sequencing and assembly.</title>
        <authorList>
            <person name="Chhetri G."/>
        </authorList>
    </citation>
    <scope>NUCLEOTIDE SEQUENCE [LARGE SCALE GENOMIC DNA]</scope>
    <source>
        <strain evidence="2 3">Fur1</strain>
    </source>
</reference>
<feature type="transmembrane region" description="Helical" evidence="1">
    <location>
        <begin position="57"/>
        <end position="75"/>
    </location>
</feature>
<protein>
    <submittedName>
        <fullName evidence="2">AtpZ/AtpI family protein</fullName>
    </submittedName>
</protein>
<comment type="caution">
    <text evidence="2">The sequence shown here is derived from an EMBL/GenBank/DDBJ whole genome shotgun (WGS) entry which is preliminary data.</text>
</comment>
<keyword evidence="1" id="KW-0472">Membrane</keyword>
<keyword evidence="1" id="KW-1133">Transmembrane helix</keyword>
<dbReference type="InterPro" id="IPR032820">
    <property type="entry name" value="ATPase_put"/>
</dbReference>
<evidence type="ECO:0000313" key="2">
    <source>
        <dbReference type="EMBL" id="TVT41368.1"/>
    </source>
</evidence>
<proteinExistence type="predicted"/>
<dbReference type="OrthoDB" id="466056at2"/>
<dbReference type="Proteomes" id="UP000317624">
    <property type="component" value="Unassembled WGS sequence"/>
</dbReference>
<feature type="transmembrane region" description="Helical" evidence="1">
    <location>
        <begin position="26"/>
        <end position="45"/>
    </location>
</feature>
<evidence type="ECO:0000256" key="1">
    <source>
        <dbReference type="SAM" id="Phobius"/>
    </source>
</evidence>
<evidence type="ECO:0000313" key="3">
    <source>
        <dbReference type="Proteomes" id="UP000317624"/>
    </source>
</evidence>